<dbReference type="PROSITE" id="PS50082">
    <property type="entry name" value="WD_REPEATS_2"/>
    <property type="match status" value="4"/>
</dbReference>
<dbReference type="InterPro" id="IPR056176">
    <property type="entry name" value="TPR_COPA_B"/>
</dbReference>
<evidence type="ECO:0000256" key="7">
    <source>
        <dbReference type="ARBA" id="ARBA00022737"/>
    </source>
</evidence>
<evidence type="ECO:0000256" key="8">
    <source>
        <dbReference type="ARBA" id="ARBA00022892"/>
    </source>
</evidence>
<dbReference type="InterPro" id="IPR001680">
    <property type="entry name" value="WD40_rpt"/>
</dbReference>
<dbReference type="Pfam" id="PF23953">
    <property type="entry name" value="TPR_COPA_B"/>
    <property type="match status" value="1"/>
</dbReference>
<dbReference type="GO" id="GO:0000139">
    <property type="term" value="C:Golgi membrane"/>
    <property type="evidence" value="ECO:0007669"/>
    <property type="project" value="UniProtKB-SubCell"/>
</dbReference>
<comment type="similarity">
    <text evidence="3">Belongs to the WD repeat COPB2 family.</text>
</comment>
<dbReference type="PANTHER" id="PTHR19876:SF2">
    <property type="entry name" value="COATOMER SUBUNIT BETA"/>
    <property type="match status" value="1"/>
</dbReference>
<dbReference type="CDD" id="cd22265">
    <property type="entry name" value="UDM1_RNF168"/>
    <property type="match status" value="1"/>
</dbReference>
<dbReference type="GO" id="GO:0006890">
    <property type="term" value="P:retrograde vesicle-mediated transport, Golgi to endoplasmic reticulum"/>
    <property type="evidence" value="ECO:0007669"/>
    <property type="project" value="TreeGrafter"/>
</dbReference>
<dbReference type="GO" id="GO:0005198">
    <property type="term" value="F:structural molecule activity"/>
    <property type="evidence" value="ECO:0007669"/>
    <property type="project" value="InterPro"/>
</dbReference>
<feature type="repeat" description="WD" evidence="15">
    <location>
        <begin position="253"/>
        <end position="294"/>
    </location>
</feature>
<keyword evidence="20" id="KW-1185">Reference proteome</keyword>
<evidence type="ECO:0000256" key="11">
    <source>
        <dbReference type="ARBA" id="ARBA00023136"/>
    </source>
</evidence>
<evidence type="ECO:0000259" key="18">
    <source>
        <dbReference type="Pfam" id="PF23953"/>
    </source>
</evidence>
<evidence type="ECO:0000256" key="2">
    <source>
        <dbReference type="ARBA" id="ARBA00004347"/>
    </source>
</evidence>
<evidence type="ECO:0000256" key="12">
    <source>
        <dbReference type="ARBA" id="ARBA00023329"/>
    </source>
</evidence>
<evidence type="ECO:0000256" key="3">
    <source>
        <dbReference type="ARBA" id="ARBA00010844"/>
    </source>
</evidence>
<feature type="domain" description="COPA/B second beta-propeller" evidence="17">
    <location>
        <begin position="364"/>
        <end position="613"/>
    </location>
</feature>
<dbReference type="Proteomes" id="UP001165122">
    <property type="component" value="Unassembled WGS sequence"/>
</dbReference>
<evidence type="ECO:0000313" key="19">
    <source>
        <dbReference type="EMBL" id="GMI13340.1"/>
    </source>
</evidence>
<evidence type="ECO:0000259" key="17">
    <source>
        <dbReference type="Pfam" id="PF04053"/>
    </source>
</evidence>
<sequence>MLPGVLRLANRPSARYPPKKTESRSSIPLPKSLDIKKKLSARSERVKSCDIHPTESWALAALYSGKVFLWDYETEALAKSFEISDLPVRCAKFIVRKGWFVCASDDMKLRVFNYSTSEKVKEWEAHTDYIRTVEVHPTLPYVLSSSDDMSVKLWDWEKGFQNTQEFVGHAHYVMAVKFNPKDTNTFATASLDRSIKVWGLSSPTPHYSLEGHERGVNCVDYYPSGDKPYLLSGADDKTVKIWDYQTKTVVQSLDGHTHNVCSVMFHPKLPLIISASEDGTVRIWQSSTYRQESTLNYGMERAWALAATKESNKIAIGYDEGLVVVEFGNDDPIASMDGTGKVVFAKNNDIQTGTVKGVVTDESVEGEKLQIAARDLGSTEIYPTSLSHNCNGRFIAVCGDGEFIIYTSQALRNKAFGSALDFVWSGRNTGDYAIRESISRIKIFSNFKEHKIVKPATASAEQLYGGHLLGVKGSDDAVLFYDWEGEFVRKIDVSPNAVYWSDSGEMCLIATDDAAYVLQHDVAGTAQALAMGKGDAEEGVDGSFELLFEINEKVTSGKWVGDCFLFTNSQGRLNYSVAGQIQTLVHLETSSGGATVHSILGYLAKEDRVYLVDKSMNITSYKIMLAMLQYQTAVVRGDFDAANELLPMIPESEYLVVARFLESQGFKEEALSVTTDDDHKFDLALELGQLELGLELMGNIPADESETTESQAKWKRLSDLALSQSKLELAESAALACKDFSGLLLLYSSTANKEGLANLAELANEGKKYNIAFICFFLLGKVEECINLLSSTNRLPEAAFFARTYHPSKVEDILRLWKTELSKTSTSAANALSTPDLNPDMFPDFDVALKVEQMFLSNRNMDVPAGKYLEAKGDLEMDLISLIKASGASNGSSNGNGNGNGTQQVVEEVVVPEPKVEEAAPAPVSPAVDEEKLAAEKLAAEKLAAEKLAAEKLAAEKLAAEKLAAEKLAAEKLAASKKAEEDRIAAEKKAEEDRIAAEKAAAEAAALEKKLAEEKEDEELADEFADDW</sequence>
<dbReference type="CDD" id="cd00200">
    <property type="entry name" value="WD40"/>
    <property type="match status" value="1"/>
</dbReference>
<keyword evidence="11" id="KW-0472">Membrane</keyword>
<dbReference type="InterPro" id="IPR020472">
    <property type="entry name" value="WD40_PAC1"/>
</dbReference>
<evidence type="ECO:0000256" key="14">
    <source>
        <dbReference type="ARBA" id="ARBA00032920"/>
    </source>
</evidence>
<keyword evidence="10" id="KW-0333">Golgi apparatus</keyword>
<keyword evidence="7" id="KW-0677">Repeat</keyword>
<evidence type="ECO:0000256" key="4">
    <source>
        <dbReference type="ARBA" id="ARBA00022448"/>
    </source>
</evidence>
<dbReference type="InterPro" id="IPR006692">
    <property type="entry name" value="Beta-prop_COPA/B_2nd"/>
</dbReference>
<keyword evidence="5" id="KW-0963">Cytoplasm</keyword>
<comment type="function">
    <text evidence="13">The coatomer is a cytosolic protein complex that binds to dilysine motifs and reversibly associates with Golgi non-clathrin-coated vesicles, which further mediate biosynthetic protein transport from the ER, via the Golgi up to the trans Golgi network. Coatomer complex is required for budding from Golgi membranes, and is essential for the retrograde Golgi-to-ER transport of dilysine-tagged proteins.</text>
</comment>
<keyword evidence="9" id="KW-0653">Protein transport</keyword>
<dbReference type="Pfam" id="PF00400">
    <property type="entry name" value="WD40"/>
    <property type="match status" value="5"/>
</dbReference>
<evidence type="ECO:0000256" key="5">
    <source>
        <dbReference type="ARBA" id="ARBA00022490"/>
    </source>
</evidence>
<dbReference type="GO" id="GO:0006891">
    <property type="term" value="P:intra-Golgi vesicle-mediated transport"/>
    <property type="evidence" value="ECO:0007669"/>
    <property type="project" value="TreeGrafter"/>
</dbReference>
<keyword evidence="4" id="KW-0813">Transport</keyword>
<evidence type="ECO:0000256" key="10">
    <source>
        <dbReference type="ARBA" id="ARBA00023034"/>
    </source>
</evidence>
<dbReference type="Gene3D" id="1.25.40.470">
    <property type="match status" value="1"/>
</dbReference>
<feature type="compositionally biased region" description="Acidic residues" evidence="16">
    <location>
        <begin position="1014"/>
        <end position="1028"/>
    </location>
</feature>
<dbReference type="EMBL" id="BRXW01000190">
    <property type="protein sequence ID" value="GMI13340.1"/>
    <property type="molecule type" value="Genomic_DNA"/>
</dbReference>
<evidence type="ECO:0000256" key="16">
    <source>
        <dbReference type="SAM" id="MobiDB-lite"/>
    </source>
</evidence>
<accession>A0A9W7KW01</accession>
<dbReference type="Gene3D" id="2.130.10.10">
    <property type="entry name" value="YVTN repeat-like/Quinoprotein amine dehydrogenase"/>
    <property type="match status" value="1"/>
</dbReference>
<dbReference type="FunFam" id="1.25.40.470:FF:000001">
    <property type="entry name" value="Coatomer subunit beta"/>
    <property type="match status" value="1"/>
</dbReference>
<dbReference type="PRINTS" id="PR00320">
    <property type="entry name" value="GPROTEINBRPT"/>
</dbReference>
<dbReference type="FunFam" id="2.130.10.10:FF:000016">
    <property type="entry name" value="Coatomer alpha subunit, putative"/>
    <property type="match status" value="1"/>
</dbReference>
<feature type="domain" description="COPA/B TPR" evidence="18">
    <location>
        <begin position="630"/>
        <end position="818"/>
    </location>
</feature>
<dbReference type="OrthoDB" id="2150324at2759"/>
<evidence type="ECO:0000256" key="6">
    <source>
        <dbReference type="ARBA" id="ARBA00022574"/>
    </source>
</evidence>
<dbReference type="Pfam" id="PF04053">
    <property type="entry name" value="B-prop_COPA_B_2nd"/>
    <property type="match status" value="1"/>
</dbReference>
<dbReference type="PROSITE" id="PS50294">
    <property type="entry name" value="WD_REPEATS_REGION"/>
    <property type="match status" value="4"/>
</dbReference>
<name>A0A9W7KW01_9STRA</name>
<feature type="repeat" description="WD" evidence="15">
    <location>
        <begin position="166"/>
        <end position="208"/>
    </location>
</feature>
<dbReference type="CDD" id="cd22947">
    <property type="entry name" value="Coatomer_WDAD_beta-like"/>
    <property type="match status" value="1"/>
</dbReference>
<gene>
    <name evidence="19" type="ORF">TrLO_g7944</name>
</gene>
<keyword evidence="8" id="KW-0931">ER-Golgi transport</keyword>
<dbReference type="InterPro" id="IPR050844">
    <property type="entry name" value="Coatomer_complex_subunit"/>
</dbReference>
<comment type="subcellular location">
    <subcellularLocation>
        <location evidence="2">Cytoplasmic vesicle</location>
        <location evidence="2">COPI-coated vesicle membrane</location>
        <topology evidence="2">Peripheral membrane protein</topology>
        <orientation evidence="2">Cytoplasmic side</orientation>
    </subcellularLocation>
    <subcellularLocation>
        <location evidence="1">Golgi apparatus membrane</location>
        <topology evidence="1">Peripheral membrane protein</topology>
        <orientation evidence="1">Cytoplasmic side</orientation>
    </subcellularLocation>
</comment>
<dbReference type="AlphaFoldDB" id="A0A9W7KW01"/>
<dbReference type="GO" id="GO:0030126">
    <property type="term" value="C:COPI vesicle coat"/>
    <property type="evidence" value="ECO:0007669"/>
    <property type="project" value="TreeGrafter"/>
</dbReference>
<evidence type="ECO:0000256" key="15">
    <source>
        <dbReference type="PROSITE-ProRule" id="PRU00221"/>
    </source>
</evidence>
<evidence type="ECO:0000256" key="1">
    <source>
        <dbReference type="ARBA" id="ARBA00004255"/>
    </source>
</evidence>
<keyword evidence="12" id="KW-0968">Cytoplasmic vesicle</keyword>
<dbReference type="PANTHER" id="PTHR19876">
    <property type="entry name" value="COATOMER"/>
    <property type="match status" value="1"/>
</dbReference>
<dbReference type="SUPFAM" id="SSF50978">
    <property type="entry name" value="WD40 repeat-like"/>
    <property type="match status" value="2"/>
</dbReference>
<feature type="region of interest" description="Disordered" evidence="16">
    <location>
        <begin position="1009"/>
        <end position="1028"/>
    </location>
</feature>
<dbReference type="InterPro" id="IPR036322">
    <property type="entry name" value="WD40_repeat_dom_sf"/>
</dbReference>
<protein>
    <recommendedName>
        <fullName evidence="14">Beta'-coat protein</fullName>
    </recommendedName>
</protein>
<dbReference type="GO" id="GO:0006886">
    <property type="term" value="P:intracellular protein transport"/>
    <property type="evidence" value="ECO:0007669"/>
    <property type="project" value="InterPro"/>
</dbReference>
<comment type="caution">
    <text evidence="19">The sequence shown here is derived from an EMBL/GenBank/DDBJ whole genome shotgun (WGS) entry which is preliminary data.</text>
</comment>
<dbReference type="SMART" id="SM00320">
    <property type="entry name" value="WD40"/>
    <property type="match status" value="6"/>
</dbReference>
<dbReference type="PIRSF" id="PIRSF005567">
    <property type="entry name" value="Coatomer_beta'_subunit"/>
    <property type="match status" value="1"/>
</dbReference>
<dbReference type="InterPro" id="IPR016453">
    <property type="entry name" value="COPB2"/>
</dbReference>
<reference evidence="20" key="1">
    <citation type="journal article" date="2023" name="Commun. Biol.">
        <title>Genome analysis of Parmales, the sister group of diatoms, reveals the evolutionary specialization of diatoms from phago-mixotrophs to photoautotrophs.</title>
        <authorList>
            <person name="Ban H."/>
            <person name="Sato S."/>
            <person name="Yoshikawa S."/>
            <person name="Yamada K."/>
            <person name="Nakamura Y."/>
            <person name="Ichinomiya M."/>
            <person name="Sato N."/>
            <person name="Blanc-Mathieu R."/>
            <person name="Endo H."/>
            <person name="Kuwata A."/>
            <person name="Ogata H."/>
        </authorList>
    </citation>
    <scope>NUCLEOTIDE SEQUENCE [LARGE SCALE GENOMIC DNA]</scope>
    <source>
        <strain evidence="20">NIES 3700</strain>
    </source>
</reference>
<proteinExistence type="inferred from homology"/>
<feature type="repeat" description="WD" evidence="15">
    <location>
        <begin position="209"/>
        <end position="252"/>
    </location>
</feature>
<evidence type="ECO:0000256" key="9">
    <source>
        <dbReference type="ARBA" id="ARBA00022927"/>
    </source>
</evidence>
<feature type="repeat" description="WD" evidence="15">
    <location>
        <begin position="123"/>
        <end position="155"/>
    </location>
</feature>
<dbReference type="GO" id="GO:0006888">
    <property type="term" value="P:endoplasmic reticulum to Golgi vesicle-mediated transport"/>
    <property type="evidence" value="ECO:0007669"/>
    <property type="project" value="TreeGrafter"/>
</dbReference>
<dbReference type="InterPro" id="IPR015943">
    <property type="entry name" value="WD40/YVTN_repeat-like_dom_sf"/>
</dbReference>
<evidence type="ECO:0000313" key="20">
    <source>
        <dbReference type="Proteomes" id="UP001165122"/>
    </source>
</evidence>
<organism evidence="19 20">
    <name type="scientific">Triparma laevis f. longispina</name>
    <dbReference type="NCBI Taxonomy" id="1714387"/>
    <lineage>
        <taxon>Eukaryota</taxon>
        <taxon>Sar</taxon>
        <taxon>Stramenopiles</taxon>
        <taxon>Ochrophyta</taxon>
        <taxon>Bolidophyceae</taxon>
        <taxon>Parmales</taxon>
        <taxon>Triparmaceae</taxon>
        <taxon>Triparma</taxon>
    </lineage>
</organism>
<keyword evidence="6 15" id="KW-0853">WD repeat</keyword>
<evidence type="ECO:0000256" key="13">
    <source>
        <dbReference type="ARBA" id="ARBA00025536"/>
    </source>
</evidence>